<dbReference type="PANTHER" id="PTHR45418:SF1">
    <property type="entry name" value="CANCER_TESTIS ANTIGEN 55"/>
    <property type="match status" value="1"/>
</dbReference>
<comment type="similarity">
    <text evidence="2">Belongs to the DNA2/NAM7 helicase family. SDE3 subfamily.</text>
</comment>
<feature type="domain" description="Helicase MOV-10-like beta-barrel" evidence="13">
    <location>
        <begin position="542"/>
        <end position="629"/>
    </location>
</feature>
<dbReference type="CDD" id="cd18078">
    <property type="entry name" value="DEXXQc_Mov10L1"/>
    <property type="match status" value="1"/>
</dbReference>
<dbReference type="EMBL" id="JAZDUA010000032">
    <property type="protein sequence ID" value="KAK7871901.1"/>
    <property type="molecule type" value="Genomic_DNA"/>
</dbReference>
<evidence type="ECO:0000259" key="11">
    <source>
        <dbReference type="Pfam" id="PF13086"/>
    </source>
</evidence>
<evidence type="ECO:0000256" key="2">
    <source>
        <dbReference type="ARBA" id="ARBA00005601"/>
    </source>
</evidence>
<evidence type="ECO:0000313" key="15">
    <source>
        <dbReference type="Proteomes" id="UP001378592"/>
    </source>
</evidence>
<dbReference type="GO" id="GO:0016787">
    <property type="term" value="F:hydrolase activity"/>
    <property type="evidence" value="ECO:0007669"/>
    <property type="project" value="UniProtKB-KW"/>
</dbReference>
<feature type="domain" description="DNA2/NAM7 helicase helicase" evidence="11">
    <location>
        <begin position="883"/>
        <end position="963"/>
    </location>
</feature>
<evidence type="ECO:0000256" key="9">
    <source>
        <dbReference type="ARBA" id="ARBA00047984"/>
    </source>
</evidence>
<evidence type="ECO:0000256" key="3">
    <source>
        <dbReference type="ARBA" id="ARBA00012552"/>
    </source>
</evidence>
<comment type="catalytic activity">
    <reaction evidence="9">
        <text>ATP + H2O = ADP + phosphate + H(+)</text>
        <dbReference type="Rhea" id="RHEA:13065"/>
        <dbReference type="ChEBI" id="CHEBI:15377"/>
        <dbReference type="ChEBI" id="CHEBI:15378"/>
        <dbReference type="ChEBI" id="CHEBI:30616"/>
        <dbReference type="ChEBI" id="CHEBI:43474"/>
        <dbReference type="ChEBI" id="CHEBI:456216"/>
        <dbReference type="EC" id="3.6.4.13"/>
    </reaction>
</comment>
<dbReference type="CDD" id="cd18808">
    <property type="entry name" value="SF1_C_Upf1"/>
    <property type="match status" value="1"/>
</dbReference>
<keyword evidence="5" id="KW-0547">Nucleotide-binding</keyword>
<evidence type="ECO:0000256" key="4">
    <source>
        <dbReference type="ARBA" id="ARBA00022490"/>
    </source>
</evidence>
<reference evidence="14 15" key="1">
    <citation type="submission" date="2024-03" db="EMBL/GenBank/DDBJ databases">
        <title>The genome assembly and annotation of the cricket Gryllus longicercus Weissman &amp; Gray.</title>
        <authorList>
            <person name="Szrajer S."/>
            <person name="Gray D."/>
            <person name="Ylla G."/>
        </authorList>
    </citation>
    <scope>NUCLEOTIDE SEQUENCE [LARGE SCALE GENOMIC DNA]</scope>
    <source>
        <strain evidence="14">DAG 2021-001</strain>
        <tissue evidence="14">Whole body minus gut</tissue>
    </source>
</reference>
<dbReference type="Pfam" id="PF13087">
    <property type="entry name" value="AAA_12"/>
    <property type="match status" value="1"/>
</dbReference>
<feature type="domain" description="DNA2/NAM7 helicase helicase" evidence="11">
    <location>
        <begin position="758"/>
        <end position="833"/>
    </location>
</feature>
<sequence length="1226" mass="137719">MFGLKPIIGGLFQKKKPHVQSLETEIVDFECMVAELEAEQAQVVANNYLEDEKSSEEKEEQSLNEDTKNDLCQRRRGKITQLYPNYGLIDDSLYFGLTDIPTTNYRVGDHVVFVAYRRRISEEWRVHKILSVENEPWENEPDINGVILESRETTRRTHVCRVVKRRDRDIIVTPDLRFRLDEVKADFTPLEGDWLQLDVFAEVDPSSADGSGDILAVDRVKALRSKALVGGVTTWDLAKGEGVVDGEIYFSKDACESGYMPCRLDRVNVEAIESEQKTLAWRALNVSPQTEKDNNSSTRSSSNKQMKSLLANKKGMVIKDNLSFGVLQMGEEKEIGVEVFNNSGRKHLLLGGRFVERKGADYQVSLICPNMKNPIILMPSESVIYRFHAKGTILGHSSELFVFKFKGFDIGRYLDVEVEEESQACLSTVQNPAHVREKYDRCALARKMQESHKKGFLISGVRPIKPPAFVPVRLGMYPIPDRLWAAVLGVENATRKLDEVLDSCRTTVPCLLQSLSMDNYCTRMHALLYLEEIEYNLRMRQYDMEKAEFSFVKGTNGRLLSLAVPGLAEKRPSLMLGDRVIAISTLQTDAGAALQFEGFIHKVCSQEVWLKFNANFHALYNGGSYSVSFHFSRTPMRRCHAAVDLALNHMGVGMLFPKCVKVQKPQLYFTEDNFDGDSGNMPCPERVDSEEEDLPPRVPGLHQHRQAPEGARNGHIDIQGFGPGFTRRRRYRTLDSLPCPEPPKSQDHVVKLKWLNQNLNQQQKDAVRNVLRGEARPLPYVIFGPPGTGKTITVVEAVLQIFLLVADARIIVATPSNSSANLIAERLLESNLLQPGDLVRLVGYHCIEEGTLPQCLLNFATTGDIRIARGEASLPTPVCENLKTSSNASTLGRHRITVGTCIALGQLYTMGFPRGHFTHVLVDEAGQATEPEILIPLGFLHTGWGQAVLAGDPLQLGPVVASRVASHYGLGESFLSRLLARFPYERDPQGYREYGGYNPRLVTRLVMNYRSLPEILKLPSDLFYDGQLEPQVSTETSLEADTLRKMANILPKRKTQLPPAVVFHGIRGTNYQDGSCPSWFNPQEVVQVANYLKSIFESGMNPDEVGVITPYQRQVQKLRSLLIRMKMPIPKIGSVEEFQGQERLVIILSAVRSSPKQLSTDLRHALGFVASPRRLNVALTRARCLLIIIGNPHLLARDPFWRSSLLYCLKNNSYIGCDLPNDILQK</sequence>
<gene>
    <name evidence="14" type="ORF">R5R35_009710</name>
</gene>
<evidence type="ECO:0000256" key="5">
    <source>
        <dbReference type="ARBA" id="ARBA00022741"/>
    </source>
</evidence>
<evidence type="ECO:0000256" key="1">
    <source>
        <dbReference type="ARBA" id="ARBA00004496"/>
    </source>
</evidence>
<keyword evidence="15" id="KW-1185">Reference proteome</keyword>
<name>A0AAN9W031_9ORTH</name>
<dbReference type="InterPro" id="IPR041677">
    <property type="entry name" value="DNA2/NAM7_AAA_11"/>
</dbReference>
<feature type="compositionally biased region" description="Polar residues" evidence="10">
    <location>
        <begin position="295"/>
        <end position="305"/>
    </location>
</feature>
<dbReference type="InterPro" id="IPR047187">
    <property type="entry name" value="SF1_C_Upf1"/>
</dbReference>
<organism evidence="14 15">
    <name type="scientific">Gryllus longicercus</name>
    <dbReference type="NCBI Taxonomy" id="2509291"/>
    <lineage>
        <taxon>Eukaryota</taxon>
        <taxon>Metazoa</taxon>
        <taxon>Ecdysozoa</taxon>
        <taxon>Arthropoda</taxon>
        <taxon>Hexapoda</taxon>
        <taxon>Insecta</taxon>
        <taxon>Pterygota</taxon>
        <taxon>Neoptera</taxon>
        <taxon>Polyneoptera</taxon>
        <taxon>Orthoptera</taxon>
        <taxon>Ensifera</taxon>
        <taxon>Gryllidea</taxon>
        <taxon>Grylloidea</taxon>
        <taxon>Gryllidae</taxon>
        <taxon>Gryllinae</taxon>
        <taxon>Gryllus</taxon>
    </lineage>
</organism>
<dbReference type="Proteomes" id="UP001378592">
    <property type="component" value="Unassembled WGS sequence"/>
</dbReference>
<accession>A0AAN9W031</accession>
<keyword evidence="8" id="KW-0067">ATP-binding</keyword>
<dbReference type="SUPFAM" id="SSF52540">
    <property type="entry name" value="P-loop containing nucleoside triphosphate hydrolases"/>
    <property type="match status" value="1"/>
</dbReference>
<dbReference type="PANTHER" id="PTHR45418">
    <property type="entry name" value="CANCER/TESTIS ANTIGEN 55"/>
    <property type="match status" value="1"/>
</dbReference>
<dbReference type="EC" id="3.6.4.13" evidence="3"/>
<comment type="subcellular location">
    <subcellularLocation>
        <location evidence="1">Cytoplasm</location>
    </subcellularLocation>
</comment>
<proteinExistence type="inferred from homology"/>
<dbReference type="Gene3D" id="3.40.50.300">
    <property type="entry name" value="P-loop containing nucleotide triphosphate hydrolases"/>
    <property type="match status" value="2"/>
</dbReference>
<dbReference type="GO" id="GO:0005524">
    <property type="term" value="F:ATP binding"/>
    <property type="evidence" value="ECO:0007669"/>
    <property type="project" value="UniProtKB-KW"/>
</dbReference>
<feature type="region of interest" description="Disordered" evidence="10">
    <location>
        <begin position="50"/>
        <end position="69"/>
    </location>
</feature>
<evidence type="ECO:0000256" key="10">
    <source>
        <dbReference type="SAM" id="MobiDB-lite"/>
    </source>
</evidence>
<dbReference type="GO" id="GO:0005737">
    <property type="term" value="C:cytoplasm"/>
    <property type="evidence" value="ECO:0007669"/>
    <property type="project" value="UniProtKB-SubCell"/>
</dbReference>
<evidence type="ECO:0000259" key="12">
    <source>
        <dbReference type="Pfam" id="PF13087"/>
    </source>
</evidence>
<protein>
    <recommendedName>
        <fullName evidence="3">RNA helicase</fullName>
        <ecNumber evidence="3">3.6.4.13</ecNumber>
    </recommendedName>
</protein>
<dbReference type="InterPro" id="IPR049080">
    <property type="entry name" value="MOV-10-like_beta-barrel"/>
</dbReference>
<dbReference type="InterPro" id="IPR041679">
    <property type="entry name" value="DNA2/NAM7-like_C"/>
</dbReference>
<dbReference type="AlphaFoldDB" id="A0AAN9W031"/>
<dbReference type="Pfam" id="PF13086">
    <property type="entry name" value="AAA_11"/>
    <property type="match status" value="2"/>
</dbReference>
<feature type="domain" description="DNA2/NAM7 helicase-like C-terminal" evidence="12">
    <location>
        <begin position="1000"/>
        <end position="1192"/>
    </location>
</feature>
<evidence type="ECO:0000256" key="7">
    <source>
        <dbReference type="ARBA" id="ARBA00022806"/>
    </source>
</evidence>
<evidence type="ECO:0000256" key="8">
    <source>
        <dbReference type="ARBA" id="ARBA00022840"/>
    </source>
</evidence>
<dbReference type="GO" id="GO:0003724">
    <property type="term" value="F:RNA helicase activity"/>
    <property type="evidence" value="ECO:0007669"/>
    <property type="project" value="UniProtKB-EC"/>
</dbReference>
<keyword evidence="7" id="KW-0347">Helicase</keyword>
<keyword evidence="4" id="KW-0963">Cytoplasm</keyword>
<comment type="caution">
    <text evidence="14">The sequence shown here is derived from an EMBL/GenBank/DDBJ whole genome shotgun (WGS) entry which is preliminary data.</text>
</comment>
<dbReference type="InterPro" id="IPR027417">
    <property type="entry name" value="P-loop_NTPase"/>
</dbReference>
<feature type="region of interest" description="Disordered" evidence="10">
    <location>
        <begin position="283"/>
        <end position="305"/>
    </location>
</feature>
<feature type="region of interest" description="Disordered" evidence="10">
    <location>
        <begin position="703"/>
        <end position="724"/>
    </location>
</feature>
<evidence type="ECO:0000259" key="13">
    <source>
        <dbReference type="Pfam" id="PF21634"/>
    </source>
</evidence>
<evidence type="ECO:0000256" key="6">
    <source>
        <dbReference type="ARBA" id="ARBA00022801"/>
    </source>
</evidence>
<dbReference type="Pfam" id="PF21634">
    <property type="entry name" value="MOV-10_beta-barrel"/>
    <property type="match status" value="1"/>
</dbReference>
<evidence type="ECO:0000313" key="14">
    <source>
        <dbReference type="EMBL" id="KAK7871901.1"/>
    </source>
</evidence>
<keyword evidence="6" id="KW-0378">Hydrolase</keyword>